<dbReference type="SUPFAM" id="SSF53335">
    <property type="entry name" value="S-adenosyl-L-methionine-dependent methyltransferases"/>
    <property type="match status" value="1"/>
</dbReference>
<keyword evidence="1" id="KW-0808">Transferase</keyword>
<proteinExistence type="predicted"/>
<reference evidence="3 4" key="1">
    <citation type="submission" date="2017-10" db="EMBL/GenBank/DDBJ databases">
        <title>Nyctiphanis sp. nov., isolated from the stomach of the euphausiid Nyctiphanes simplex (Hansen, 1911) in the Gulf of California.</title>
        <authorList>
            <person name="Gomez-Gil B."/>
            <person name="Aguilar-Mendez M."/>
            <person name="Lopez-Cortes A."/>
            <person name="Gomez-Gutierrez J."/>
            <person name="Roque A."/>
            <person name="Lang E."/>
            <person name="Gonzalez-Castillo A."/>
        </authorList>
    </citation>
    <scope>NUCLEOTIDE SEQUENCE [LARGE SCALE GENOMIC DNA]</scope>
    <source>
        <strain evidence="3 4">CAIM 600</strain>
    </source>
</reference>
<dbReference type="OrthoDB" id="9760689at2"/>
<dbReference type="InterPro" id="IPR029063">
    <property type="entry name" value="SAM-dependent_MTases_sf"/>
</dbReference>
<evidence type="ECO:0000313" key="3">
    <source>
        <dbReference type="EMBL" id="RXJ72680.1"/>
    </source>
</evidence>
<organism evidence="3 4">
    <name type="scientific">Veronia nyctiphanis</name>
    <dbReference type="NCBI Taxonomy" id="1278244"/>
    <lineage>
        <taxon>Bacteria</taxon>
        <taxon>Pseudomonadati</taxon>
        <taxon>Pseudomonadota</taxon>
        <taxon>Gammaproteobacteria</taxon>
        <taxon>Vibrionales</taxon>
        <taxon>Vibrionaceae</taxon>
        <taxon>Veronia</taxon>
    </lineage>
</organism>
<accession>A0A4Q0YNX0</accession>
<dbReference type="AlphaFoldDB" id="A0A4Q0YNX0"/>
<sequence>MALLNQQCSAPLNFKSYLDIGCGDGRLLSQLSQQNPNAKCLGIDLSDSLIEKANLSATGNLTFQSLDARALEVLPQSYHFISSFFCLQWLNQQEIRTVFELALEKLAKDGELLLLLPIDQQVLCDARSRALDAFFSGHTIPFGVTEADIYKALFTLNDEQAEQFEVLLCGEQYFPFDAMDEVFSQYIGGWISELRDLPFSDAQRDAYLAKVVSLMPRKSAELVDFSTRGFCVHIRRT</sequence>
<evidence type="ECO:0000256" key="1">
    <source>
        <dbReference type="ARBA" id="ARBA00022679"/>
    </source>
</evidence>
<comment type="caution">
    <text evidence="3">The sequence shown here is derived from an EMBL/GenBank/DDBJ whole genome shotgun (WGS) entry which is preliminary data.</text>
</comment>
<dbReference type="Pfam" id="PF13649">
    <property type="entry name" value="Methyltransf_25"/>
    <property type="match status" value="1"/>
</dbReference>
<dbReference type="CDD" id="cd02440">
    <property type="entry name" value="AdoMet_MTases"/>
    <property type="match status" value="1"/>
</dbReference>
<gene>
    <name evidence="3" type="ORF">CS022_14480</name>
</gene>
<dbReference type="Gene3D" id="3.40.50.150">
    <property type="entry name" value="Vaccinia Virus protein VP39"/>
    <property type="match status" value="1"/>
</dbReference>
<protein>
    <recommendedName>
        <fullName evidence="2">Methyltransferase domain-containing protein</fullName>
    </recommendedName>
</protein>
<dbReference type="Proteomes" id="UP000290287">
    <property type="component" value="Unassembled WGS sequence"/>
</dbReference>
<dbReference type="PANTHER" id="PTHR43861">
    <property type="entry name" value="TRANS-ACONITATE 2-METHYLTRANSFERASE-RELATED"/>
    <property type="match status" value="1"/>
</dbReference>
<dbReference type="InterPro" id="IPR041698">
    <property type="entry name" value="Methyltransf_25"/>
</dbReference>
<dbReference type="EMBL" id="PEIB01000017">
    <property type="protein sequence ID" value="RXJ72680.1"/>
    <property type="molecule type" value="Genomic_DNA"/>
</dbReference>
<feature type="domain" description="Methyltransferase" evidence="2">
    <location>
        <begin position="18"/>
        <end position="110"/>
    </location>
</feature>
<dbReference type="GO" id="GO:0016740">
    <property type="term" value="F:transferase activity"/>
    <property type="evidence" value="ECO:0007669"/>
    <property type="project" value="UniProtKB-KW"/>
</dbReference>
<keyword evidence="4" id="KW-1185">Reference proteome</keyword>
<name>A0A4Q0YNX0_9GAMM</name>
<evidence type="ECO:0000313" key="4">
    <source>
        <dbReference type="Proteomes" id="UP000290287"/>
    </source>
</evidence>
<evidence type="ECO:0000259" key="2">
    <source>
        <dbReference type="Pfam" id="PF13649"/>
    </source>
</evidence>